<organism evidence="2 3">
    <name type="scientific">Cognaticolwellia beringensis</name>
    <dbReference type="NCBI Taxonomy" id="1967665"/>
    <lineage>
        <taxon>Bacteria</taxon>
        <taxon>Pseudomonadati</taxon>
        <taxon>Pseudomonadota</taxon>
        <taxon>Gammaproteobacteria</taxon>
        <taxon>Alteromonadales</taxon>
        <taxon>Colwelliaceae</taxon>
        <taxon>Cognaticolwellia</taxon>
    </lineage>
</organism>
<dbReference type="EMBL" id="CP020465">
    <property type="protein sequence ID" value="ASP48129.1"/>
    <property type="molecule type" value="Genomic_DNA"/>
</dbReference>
<dbReference type="KEGG" id="cber:B5D82_10375"/>
<feature type="chain" id="PRO_5012149202" evidence="1">
    <location>
        <begin position="24"/>
        <end position="166"/>
    </location>
</feature>
<evidence type="ECO:0000256" key="1">
    <source>
        <dbReference type="SAM" id="SignalP"/>
    </source>
</evidence>
<keyword evidence="3" id="KW-1185">Reference proteome</keyword>
<feature type="signal peptide" evidence="1">
    <location>
        <begin position="1"/>
        <end position="23"/>
    </location>
</feature>
<keyword evidence="1" id="KW-0732">Signal</keyword>
<proteinExistence type="predicted"/>
<name>A0A222G8C7_9GAMM</name>
<dbReference type="RefSeq" id="WP_081151341.1">
    <property type="nucleotide sequence ID" value="NZ_CP020465.1"/>
</dbReference>
<protein>
    <submittedName>
        <fullName evidence="2">Uncharacterized protein</fullName>
    </submittedName>
</protein>
<evidence type="ECO:0000313" key="3">
    <source>
        <dbReference type="Proteomes" id="UP000202259"/>
    </source>
</evidence>
<dbReference type="InterPro" id="IPR046525">
    <property type="entry name" value="DUF6702"/>
</dbReference>
<reference evidence="2 3" key="1">
    <citation type="submission" date="2017-08" db="EMBL/GenBank/DDBJ databases">
        <title>Complete genome of Colwellia sp. NB097-1, a psychrophile bacterium ioslated from Bering Sea.</title>
        <authorList>
            <person name="Chen X."/>
        </authorList>
    </citation>
    <scope>NUCLEOTIDE SEQUENCE [LARGE SCALE GENOMIC DNA]</scope>
    <source>
        <strain evidence="2 3">NB097-1</strain>
    </source>
</reference>
<dbReference type="Proteomes" id="UP000202259">
    <property type="component" value="Chromosome"/>
</dbReference>
<evidence type="ECO:0000313" key="2">
    <source>
        <dbReference type="EMBL" id="ASP48129.1"/>
    </source>
</evidence>
<dbReference type="OrthoDB" id="278786at2"/>
<gene>
    <name evidence="2" type="ORF">B5D82_10375</name>
</gene>
<accession>A0A222G8C7</accession>
<dbReference type="AlphaFoldDB" id="A0A222G8C7"/>
<dbReference type="Pfam" id="PF20420">
    <property type="entry name" value="DUF6702"/>
    <property type="match status" value="1"/>
</dbReference>
<sequence length="166" mass="19158">MSLNLAKRFFVLLLCGLTANAVAHRYFFSITDLSLNERSQSIEVIHQITAHDIDNAIAETKQIHFSVAHPDYENYIRQYIEAHFQLHYQDQPISLNWVGLEVNKGNIFIYQEAEFYHALIGLNITNSLLTERYAKQVNTVNFSDPQIKGSLTFNRSVIINEIKNNN</sequence>